<dbReference type="Proteomes" id="UP000198775">
    <property type="component" value="Unassembled WGS sequence"/>
</dbReference>
<feature type="compositionally biased region" description="Polar residues" evidence="1">
    <location>
        <begin position="1"/>
        <end position="12"/>
    </location>
</feature>
<name>A0A1H8WZG8_9EURY</name>
<keyword evidence="3" id="KW-1185">Reference proteome</keyword>
<feature type="compositionally biased region" description="Basic and acidic residues" evidence="1">
    <location>
        <begin position="16"/>
        <end position="31"/>
    </location>
</feature>
<dbReference type="EMBL" id="FOCX01000093">
    <property type="protein sequence ID" value="SEP33016.1"/>
    <property type="molecule type" value="Genomic_DNA"/>
</dbReference>
<gene>
    <name evidence="2" type="ORF">SAMN05216388_10933</name>
</gene>
<organism evidence="2 3">
    <name type="scientific">Halorientalis persicus</name>
    <dbReference type="NCBI Taxonomy" id="1367881"/>
    <lineage>
        <taxon>Archaea</taxon>
        <taxon>Methanobacteriati</taxon>
        <taxon>Methanobacteriota</taxon>
        <taxon>Stenosarchaea group</taxon>
        <taxon>Halobacteria</taxon>
        <taxon>Halobacteriales</taxon>
        <taxon>Haloarculaceae</taxon>
        <taxon>Halorientalis</taxon>
    </lineage>
</organism>
<dbReference type="AlphaFoldDB" id="A0A1H8WZG8"/>
<evidence type="ECO:0000313" key="2">
    <source>
        <dbReference type="EMBL" id="SEP33016.1"/>
    </source>
</evidence>
<feature type="region of interest" description="Disordered" evidence="1">
    <location>
        <begin position="1"/>
        <end position="44"/>
    </location>
</feature>
<evidence type="ECO:0000256" key="1">
    <source>
        <dbReference type="SAM" id="MobiDB-lite"/>
    </source>
</evidence>
<reference evidence="3" key="1">
    <citation type="submission" date="2016-10" db="EMBL/GenBank/DDBJ databases">
        <authorList>
            <person name="Varghese N."/>
            <person name="Submissions S."/>
        </authorList>
    </citation>
    <scope>NUCLEOTIDE SEQUENCE [LARGE SCALE GENOMIC DNA]</scope>
    <source>
        <strain evidence="3">IBRC-M 10043</strain>
    </source>
</reference>
<protein>
    <submittedName>
        <fullName evidence="2">Uncharacterized protein</fullName>
    </submittedName>
</protein>
<sequence>MTNSAGNSTQGGWTDGLEKVGRLRNRSHDRVGGQGFVSGRSSEDNTAMYDECRNTDCEEPSQIERLAPADWKGSAVDGELHFCGLTCLLEFCTDESNFPVSKSTGEMPTDEILVYQPALEIEEAVAAAGGAHE</sequence>
<accession>A0A1H8WZG8</accession>
<evidence type="ECO:0000313" key="3">
    <source>
        <dbReference type="Proteomes" id="UP000198775"/>
    </source>
</evidence>
<proteinExistence type="predicted"/>